<accession>A0A811PZH5</accession>
<proteinExistence type="predicted"/>
<gene>
    <name evidence="5" type="ORF">NCGR_LOCUS34115</name>
</gene>
<feature type="transmembrane region" description="Helical" evidence="2">
    <location>
        <begin position="1081"/>
        <end position="1104"/>
    </location>
</feature>
<dbReference type="OrthoDB" id="681126at2759"/>
<dbReference type="Proteomes" id="UP000604825">
    <property type="component" value="Unassembled WGS sequence"/>
</dbReference>
<feature type="transmembrane region" description="Helical" evidence="2">
    <location>
        <begin position="445"/>
        <end position="465"/>
    </location>
</feature>
<dbReference type="AlphaFoldDB" id="A0A811PZH5"/>
<feature type="transmembrane region" description="Helical" evidence="2">
    <location>
        <begin position="1052"/>
        <end position="1074"/>
    </location>
</feature>
<dbReference type="PANTHER" id="PTHR24177">
    <property type="entry name" value="CASKIN"/>
    <property type="match status" value="1"/>
</dbReference>
<dbReference type="InterPro" id="IPR026961">
    <property type="entry name" value="PGG_dom"/>
</dbReference>
<dbReference type="GO" id="GO:0046983">
    <property type="term" value="F:protein dimerization activity"/>
    <property type="evidence" value="ECO:0007669"/>
    <property type="project" value="InterPro"/>
</dbReference>
<feature type="domain" description="PGG" evidence="4">
    <location>
        <begin position="525"/>
        <end position="632"/>
    </location>
</feature>
<feature type="transmembrane region" description="Helical" evidence="2">
    <location>
        <begin position="574"/>
        <end position="596"/>
    </location>
</feature>
<dbReference type="Pfam" id="PF05699">
    <property type="entry name" value="Dimer_Tnp_hAT"/>
    <property type="match status" value="1"/>
</dbReference>
<feature type="transmembrane region" description="Helical" evidence="2">
    <location>
        <begin position="698"/>
        <end position="716"/>
    </location>
</feature>
<feature type="compositionally biased region" description="Gly residues" evidence="1">
    <location>
        <begin position="965"/>
        <end position="974"/>
    </location>
</feature>
<protein>
    <recommendedName>
        <fullName evidence="7">PGG domain-containing protein</fullName>
    </recommendedName>
</protein>
<evidence type="ECO:0000313" key="5">
    <source>
        <dbReference type="EMBL" id="CAD6250321.1"/>
    </source>
</evidence>
<reference evidence="5" key="1">
    <citation type="submission" date="2020-10" db="EMBL/GenBank/DDBJ databases">
        <authorList>
            <person name="Han B."/>
            <person name="Lu T."/>
            <person name="Zhao Q."/>
            <person name="Huang X."/>
            <person name="Zhao Y."/>
        </authorList>
    </citation>
    <scope>NUCLEOTIDE SEQUENCE</scope>
</reference>
<feature type="transmembrane region" description="Helical" evidence="2">
    <location>
        <begin position="860"/>
        <end position="879"/>
    </location>
</feature>
<feature type="transmembrane region" description="Helical" evidence="2">
    <location>
        <begin position="477"/>
        <end position="495"/>
    </location>
</feature>
<keyword evidence="2" id="KW-0812">Transmembrane</keyword>
<evidence type="ECO:0000256" key="1">
    <source>
        <dbReference type="SAM" id="MobiDB-lite"/>
    </source>
</evidence>
<dbReference type="SUPFAM" id="SSF53098">
    <property type="entry name" value="Ribonuclease H-like"/>
    <property type="match status" value="1"/>
</dbReference>
<dbReference type="EMBL" id="CAJGYO010000008">
    <property type="protein sequence ID" value="CAD6250321.1"/>
    <property type="molecule type" value="Genomic_DNA"/>
</dbReference>
<feature type="domain" description="PGG" evidence="4">
    <location>
        <begin position="690"/>
        <end position="772"/>
    </location>
</feature>
<feature type="transmembrane region" description="Helical" evidence="2">
    <location>
        <begin position="746"/>
        <end position="765"/>
    </location>
</feature>
<feature type="region of interest" description="Disordered" evidence="1">
    <location>
        <begin position="268"/>
        <end position="356"/>
    </location>
</feature>
<feature type="transmembrane region" description="Helical" evidence="2">
    <location>
        <begin position="528"/>
        <end position="546"/>
    </location>
</feature>
<evidence type="ECO:0000259" key="4">
    <source>
        <dbReference type="Pfam" id="PF13962"/>
    </source>
</evidence>
<feature type="transmembrane region" description="Helical" evidence="2">
    <location>
        <begin position="1006"/>
        <end position="1023"/>
    </location>
</feature>
<keyword evidence="2" id="KW-1133">Transmembrane helix</keyword>
<comment type="caution">
    <text evidence="5">The sequence shown here is derived from an EMBL/GenBank/DDBJ whole genome shotgun (WGS) entry which is preliminary data.</text>
</comment>
<keyword evidence="6" id="KW-1185">Reference proteome</keyword>
<feature type="domain" description="HAT C-terminal dimerisation" evidence="3">
    <location>
        <begin position="133"/>
        <end position="199"/>
    </location>
</feature>
<evidence type="ECO:0008006" key="7">
    <source>
        <dbReference type="Google" id="ProtNLM"/>
    </source>
</evidence>
<feature type="domain" description="PGG" evidence="4">
    <location>
        <begin position="1001"/>
        <end position="1109"/>
    </location>
</feature>
<feature type="domain" description="PGG" evidence="4">
    <location>
        <begin position="804"/>
        <end position="913"/>
    </location>
</feature>
<feature type="transmembrane region" description="Helical" evidence="2">
    <location>
        <begin position="1116"/>
        <end position="1137"/>
    </location>
</feature>
<feature type="transmembrane region" description="Helical" evidence="2">
    <location>
        <begin position="891"/>
        <end position="908"/>
    </location>
</feature>
<evidence type="ECO:0000313" key="6">
    <source>
        <dbReference type="Proteomes" id="UP000604825"/>
    </source>
</evidence>
<feature type="transmembrane region" description="Helical" evidence="2">
    <location>
        <begin position="608"/>
        <end position="627"/>
    </location>
</feature>
<feature type="region of interest" description="Disordered" evidence="1">
    <location>
        <begin position="1140"/>
        <end position="1174"/>
    </location>
</feature>
<feature type="transmembrane region" description="Helical" evidence="2">
    <location>
        <begin position="639"/>
        <end position="659"/>
    </location>
</feature>
<feature type="transmembrane region" description="Helical" evidence="2">
    <location>
        <begin position="811"/>
        <end position="827"/>
    </location>
</feature>
<dbReference type="InterPro" id="IPR008906">
    <property type="entry name" value="HATC_C_dom"/>
</dbReference>
<evidence type="ECO:0000259" key="3">
    <source>
        <dbReference type="Pfam" id="PF05699"/>
    </source>
</evidence>
<feature type="transmembrane region" description="Helical" evidence="2">
    <location>
        <begin position="920"/>
        <end position="940"/>
    </location>
</feature>
<dbReference type="GO" id="GO:0016020">
    <property type="term" value="C:membrane"/>
    <property type="evidence" value="ECO:0007669"/>
    <property type="project" value="TreeGrafter"/>
</dbReference>
<dbReference type="Pfam" id="PF13962">
    <property type="entry name" value="PGG"/>
    <property type="match status" value="4"/>
</dbReference>
<keyword evidence="2" id="KW-0472">Membrane</keyword>
<evidence type="ECO:0000256" key="2">
    <source>
        <dbReference type="SAM" id="Phobius"/>
    </source>
</evidence>
<name>A0A811PZH5_9POAL</name>
<dbReference type="InterPro" id="IPR012337">
    <property type="entry name" value="RNaseH-like_sf"/>
</dbReference>
<organism evidence="5 6">
    <name type="scientific">Miscanthus lutarioriparius</name>
    <dbReference type="NCBI Taxonomy" id="422564"/>
    <lineage>
        <taxon>Eukaryota</taxon>
        <taxon>Viridiplantae</taxon>
        <taxon>Streptophyta</taxon>
        <taxon>Embryophyta</taxon>
        <taxon>Tracheophyta</taxon>
        <taxon>Spermatophyta</taxon>
        <taxon>Magnoliopsida</taxon>
        <taxon>Liliopsida</taxon>
        <taxon>Poales</taxon>
        <taxon>Poaceae</taxon>
        <taxon>PACMAD clade</taxon>
        <taxon>Panicoideae</taxon>
        <taxon>Andropogonodae</taxon>
        <taxon>Andropogoneae</taxon>
        <taxon>Saccharinae</taxon>
        <taxon>Miscanthus</taxon>
    </lineage>
</organism>
<feature type="region of interest" description="Disordered" evidence="1">
    <location>
        <begin position="945"/>
        <end position="975"/>
    </location>
</feature>
<dbReference type="PANTHER" id="PTHR24177:SF432">
    <property type="entry name" value="OS06G0286146 PROTEIN"/>
    <property type="match status" value="1"/>
</dbReference>
<feature type="compositionally biased region" description="Acidic residues" evidence="1">
    <location>
        <begin position="285"/>
        <end position="325"/>
    </location>
</feature>
<sequence>MGVHPAEVRADSQKIGTVSGFIPLVIICRDMLQVYMEGHKDLKNILALLDSRVKSMCQKTLMLAAAVLNPQGHYKFSTTSNPDYLKELAIVIERIADSPESAVQALSEFQDYKANKGIFGTTTARLAAISPNVTPTTWWSLYGGDTKELQKYALRIVSQCISTSGCERNWSRFSLVQTKLRNKLCYIKLHKLVYVNHNLKLRVQHLEANDQLEKEKFADPIQDMIDCALFDHTNPITEWLNEPDSVVDQKAEQSYRLVREKSLLGTRERGKAGLVHDKRKKGASEDGDDEFDENESESDDIGTWDDSDNGADDEGDTDGDGEDEDKVPSSKKQQGLKEERISNPCPAPETHGDDETALAGSKSLLCPFLSVGIVKYFQPARRSVAGHRRRRPHYPGHALPPVPGVLLLQRHRVRLVAGGHHPHPPPVRPARGHERANIWTWRHTLVPLRVVMALDLLSILGAYAAAATCRDAVTTTYRTLLVVGVFAYLMVQVGLSSSARHRGDQQIAAGSGDADADREVLGERPRKVLMLLATFAVSVTYVSGLSTPGGFSDSSQAGHAAGDAVLQDYNRARLVTFFLCNTTAFVASLLIILLLLDKKLRANAGLSSHELYGCIVVALAGLVAAYAAGSCRDAETTAYVVVLVAVILGYMLFQVYFAVKVVEATRKSNLWQWLASVYAAASGWEEVINESMDKAHSLVLLLASLATSVTYQAGLVPPGDVWQDDGDGHLAGDPILLTTHPRRYKTFYYCNSTAFMASLAAIVLVQRRSALIKRHTLEAAMILDLFRPHGRRIAGRQQDDDVSVEKRRKRLFLFAILVATITYQAGLTPPSGFRPKDDDQGHRAGEPVLLSNYPRRYKAFFYKNSLSFMSAIAHIILLVNPNLYRPAIRSYALSVCTAVGLLGLVGAYAAGSTQHLKTSIYIFVLAFLVILLMAVLFVVAGRKKGKNKGKTTSNVADESSAIEAGSGGTGGGNPVDGDIAEPVAPRAGGAEVDEVRAKERHAKCKYLMLLGILMASVTYQAGLDPPGGVWQSDGDGHAAGDPVLRTNRRLRYLFFFHCNSTSFVASVVVVVLLLPRQLMDIGWWLTVTNVTIVLNLFGLLGAHAAGSSRGWETSGYIVAMIVAALAFVFVHALTSCFGRTRRPRSSSHLPAGDVPPQLKKPGSIGRRRPLEVSV</sequence>